<reference evidence="3" key="1">
    <citation type="journal article" date="2019" name="Int. J. Syst. Evol. Microbiol.">
        <title>The Global Catalogue of Microorganisms (GCM) 10K type strain sequencing project: providing services to taxonomists for standard genome sequencing and annotation.</title>
        <authorList>
            <consortium name="The Broad Institute Genomics Platform"/>
            <consortium name="The Broad Institute Genome Sequencing Center for Infectious Disease"/>
            <person name="Wu L."/>
            <person name="Ma J."/>
        </authorList>
    </citation>
    <scope>NUCLEOTIDE SEQUENCE [LARGE SCALE GENOMIC DNA]</scope>
    <source>
        <strain evidence="3">JCM 3399</strain>
    </source>
</reference>
<sequence>MSARTLPEATFARTVLGSGPGLALAHGAGSSTAGTYGPNRESGPFRPRPRAGPDTAPSGRRGAGVVARAAVAPRPVTPPMSRCPGTFRR</sequence>
<evidence type="ECO:0000313" key="3">
    <source>
        <dbReference type="Proteomes" id="UP000654471"/>
    </source>
</evidence>
<organism evidence="2 3">
    <name type="scientific">Streptomyces albospinus</name>
    <dbReference type="NCBI Taxonomy" id="285515"/>
    <lineage>
        <taxon>Bacteria</taxon>
        <taxon>Bacillati</taxon>
        <taxon>Actinomycetota</taxon>
        <taxon>Actinomycetes</taxon>
        <taxon>Kitasatosporales</taxon>
        <taxon>Streptomycetaceae</taxon>
        <taxon>Streptomyces</taxon>
    </lineage>
</organism>
<comment type="caution">
    <text evidence="2">The sequence shown here is derived from an EMBL/GenBank/DDBJ whole genome shotgun (WGS) entry which is preliminary data.</text>
</comment>
<protein>
    <submittedName>
        <fullName evidence="2">Uncharacterized protein</fullName>
    </submittedName>
</protein>
<name>A0ABQ2UR27_9ACTN</name>
<evidence type="ECO:0000256" key="1">
    <source>
        <dbReference type="SAM" id="MobiDB-lite"/>
    </source>
</evidence>
<accession>A0ABQ2UR27</accession>
<evidence type="ECO:0000313" key="2">
    <source>
        <dbReference type="EMBL" id="GGU47653.1"/>
    </source>
</evidence>
<gene>
    <name evidence="2" type="ORF">GCM10010211_09560</name>
</gene>
<feature type="region of interest" description="Disordered" evidence="1">
    <location>
        <begin position="18"/>
        <end position="89"/>
    </location>
</feature>
<keyword evidence="3" id="KW-1185">Reference proteome</keyword>
<feature type="compositionally biased region" description="Low complexity" evidence="1">
    <location>
        <begin position="59"/>
        <end position="74"/>
    </location>
</feature>
<dbReference type="Proteomes" id="UP000654471">
    <property type="component" value="Unassembled WGS sequence"/>
</dbReference>
<proteinExistence type="predicted"/>
<dbReference type="EMBL" id="BMRP01000002">
    <property type="protein sequence ID" value="GGU47653.1"/>
    <property type="molecule type" value="Genomic_DNA"/>
</dbReference>